<dbReference type="Pfam" id="PF05592">
    <property type="entry name" value="Bac_rhamnosid"/>
    <property type="match status" value="1"/>
</dbReference>
<dbReference type="EMBL" id="RPFW01000007">
    <property type="protein sequence ID" value="TVZ01086.1"/>
    <property type="molecule type" value="Genomic_DNA"/>
</dbReference>
<sequence>MDELSPVRFEHHREALGIGEAAPRLSWQALPSEDFAGPAEGFAGPADDFAGPSAGCSGAAKPGWRQAAYELAIGDEVFRVASPDSVLVPWPATPLAPRQARTVRVRVTGEDGRVSDWSDPAVVERGLDAGCWQASLIEPSRDERGPAALFRHSFTVPGGIASARLYATAHGIYVAEINGRRVGDDALAPGWTSYHHRLRYQAYDVTDLLRAGANAIGFTAADGWWRGRLGFVPGARDTYGTSLGVLAQLEITGTDGSRTVLGSDGSWRCATGPVRAADLYDGEHYDATREVPGWSQPGFDDSGWSLVRSGSVDLSTLVAPDGPAVRATEGLAVRSTTVTPAGSAVLDFGQNLVGRLRIRVRGRRGATVTIRHAEVLDADGGLAIGPLRTAKATDRYTLRGSAGDGGAGGAPGVEEWEPEFTIHGFRYAEVSGGYDELTAVAVVYHSDMARTGWFSCSDELLTRLHGNVVWGMRGNFTDVPTDCPQRDERLGWTGDLQVFAPTAAYLYDCAGFLTSWLGDLAADQTAEGTVPLFVPRVDFPGPFKEPAPTAGWSDAAVIVPWVAYQRFGDAGVLRRQYDSMRAWVDGLTDLLGPGTLFDRPAMQLGDWLDPAAPPDKPWAATTDPHLVATAYRVHTAELLARIAAVLGEDSDAARYAELAEGVRQAFRDAYVTPRGRVVSDSQTAYALALRFGLLRDAEQRSLAGERLVSLVRAAGHHVATGFLGTPLICDALTDAGAVDDAYLLLRQTECPSWLYPVTMGATTIWERWDSLLPDGTVNPGAMTSFNHYALGAVADWMHRVIGGLAPAEPGYRRLRVEPRPGGGLTWARTAHQTPYGLAEVSWRRADGRLTVDITVPAGTTADVVLPGASPVTAGPGRHEFRCAYRDVADDPEWRLSRIPPESDAPHEAAPHEAAPHQGEQ</sequence>
<evidence type="ECO:0000256" key="3">
    <source>
        <dbReference type="ARBA" id="ARBA00022801"/>
    </source>
</evidence>
<gene>
    <name evidence="9" type="ORF">EAS64_32835</name>
</gene>
<name>A0A6P2BS72_9ACTN</name>
<keyword evidence="3" id="KW-0378">Hydrolase</keyword>
<feature type="domain" description="Alpha-L-rhamnosidase six-hairpin glycosidase" evidence="7">
    <location>
        <begin position="450"/>
        <end position="801"/>
    </location>
</feature>
<evidence type="ECO:0000259" key="7">
    <source>
        <dbReference type="Pfam" id="PF17389"/>
    </source>
</evidence>
<dbReference type="PIRSF" id="PIRSF010631">
    <property type="entry name" value="A-rhamnsds"/>
    <property type="match status" value="1"/>
</dbReference>
<dbReference type="InterPro" id="IPR035398">
    <property type="entry name" value="Bac_rhamnosid_C"/>
</dbReference>
<evidence type="ECO:0000256" key="1">
    <source>
        <dbReference type="ARBA" id="ARBA00001445"/>
    </source>
</evidence>
<feature type="compositionally biased region" description="Basic and acidic residues" evidence="4">
    <location>
        <begin position="903"/>
        <end position="920"/>
    </location>
</feature>
<dbReference type="Pfam" id="PF08531">
    <property type="entry name" value="Bac_rhamnosid_N"/>
    <property type="match status" value="1"/>
</dbReference>
<dbReference type="InterPro" id="IPR035396">
    <property type="entry name" value="Bac_rhamnosid6H"/>
</dbReference>
<dbReference type="EC" id="3.2.1.40" evidence="2"/>
<evidence type="ECO:0000256" key="4">
    <source>
        <dbReference type="SAM" id="MobiDB-lite"/>
    </source>
</evidence>
<dbReference type="Proteomes" id="UP000460272">
    <property type="component" value="Unassembled WGS sequence"/>
</dbReference>
<dbReference type="Pfam" id="PF25788">
    <property type="entry name" value="Ig_Rha78A_N"/>
    <property type="match status" value="1"/>
</dbReference>
<evidence type="ECO:0000313" key="9">
    <source>
        <dbReference type="EMBL" id="TVZ01086.1"/>
    </source>
</evidence>
<organism evidence="9 10">
    <name type="scientific">Trebonia kvetii</name>
    <dbReference type="NCBI Taxonomy" id="2480626"/>
    <lineage>
        <taxon>Bacteria</taxon>
        <taxon>Bacillati</taxon>
        <taxon>Actinomycetota</taxon>
        <taxon>Actinomycetes</taxon>
        <taxon>Streptosporangiales</taxon>
        <taxon>Treboniaceae</taxon>
        <taxon>Trebonia</taxon>
    </lineage>
</organism>
<evidence type="ECO:0000256" key="2">
    <source>
        <dbReference type="ARBA" id="ARBA00012652"/>
    </source>
</evidence>
<dbReference type="RefSeq" id="WP_145859379.1">
    <property type="nucleotide sequence ID" value="NZ_RPFW01000007.1"/>
</dbReference>
<dbReference type="GO" id="GO:0030596">
    <property type="term" value="F:alpha-L-rhamnosidase activity"/>
    <property type="evidence" value="ECO:0007669"/>
    <property type="project" value="UniProtKB-EC"/>
</dbReference>
<feature type="domain" description="Alpha-L-rhamnosidase concanavalin-like" evidence="5">
    <location>
        <begin position="339"/>
        <end position="439"/>
    </location>
</feature>
<evidence type="ECO:0000259" key="5">
    <source>
        <dbReference type="Pfam" id="PF05592"/>
    </source>
</evidence>
<dbReference type="InterPro" id="IPR013783">
    <property type="entry name" value="Ig-like_fold"/>
</dbReference>
<comment type="catalytic activity">
    <reaction evidence="1">
        <text>Hydrolysis of terminal non-reducing alpha-L-rhamnose residues in alpha-L-rhamnosides.</text>
        <dbReference type="EC" id="3.2.1.40"/>
    </reaction>
</comment>
<dbReference type="OrthoDB" id="9761045at2"/>
<dbReference type="Gene3D" id="2.60.420.10">
    <property type="entry name" value="Maltose phosphorylase, domain 3"/>
    <property type="match status" value="1"/>
</dbReference>
<dbReference type="Pfam" id="PF17389">
    <property type="entry name" value="Bac_rhamnosid6H"/>
    <property type="match status" value="1"/>
</dbReference>
<dbReference type="PANTHER" id="PTHR33307">
    <property type="entry name" value="ALPHA-RHAMNOSIDASE (EUROFUNG)"/>
    <property type="match status" value="1"/>
</dbReference>
<evidence type="ECO:0000313" key="10">
    <source>
        <dbReference type="Proteomes" id="UP000460272"/>
    </source>
</evidence>
<accession>A0A6P2BS72</accession>
<dbReference type="InterPro" id="IPR016007">
    <property type="entry name" value="Alpha_rhamnosid"/>
</dbReference>
<dbReference type="Gene3D" id="2.60.40.10">
    <property type="entry name" value="Immunoglobulins"/>
    <property type="match status" value="1"/>
</dbReference>
<evidence type="ECO:0000259" key="6">
    <source>
        <dbReference type="Pfam" id="PF08531"/>
    </source>
</evidence>
<keyword evidence="10" id="KW-1185">Reference proteome</keyword>
<dbReference type="InterPro" id="IPR008928">
    <property type="entry name" value="6-hairpin_glycosidase_sf"/>
</dbReference>
<dbReference type="InterPro" id="IPR008902">
    <property type="entry name" value="Rhamnosid_concanavalin"/>
</dbReference>
<dbReference type="InterPro" id="IPR013737">
    <property type="entry name" value="Bac_rhamnosid_N"/>
</dbReference>
<dbReference type="Gene3D" id="1.50.10.10">
    <property type="match status" value="1"/>
</dbReference>
<comment type="caution">
    <text evidence="9">The sequence shown here is derived from an EMBL/GenBank/DDBJ whole genome shotgun (WGS) entry which is preliminary data.</text>
</comment>
<dbReference type="SUPFAM" id="SSF48208">
    <property type="entry name" value="Six-hairpin glycosidases"/>
    <property type="match status" value="1"/>
</dbReference>
<dbReference type="AlphaFoldDB" id="A0A6P2BS72"/>
<dbReference type="InterPro" id="IPR012341">
    <property type="entry name" value="6hp_glycosidase-like_sf"/>
</dbReference>
<evidence type="ECO:0000259" key="8">
    <source>
        <dbReference type="Pfam" id="PF17390"/>
    </source>
</evidence>
<feature type="domain" description="Bacterial alpha-L-rhamnosidase N-terminal" evidence="6">
    <location>
        <begin position="160"/>
        <end position="329"/>
    </location>
</feature>
<feature type="domain" description="Alpha-L-rhamnosidase C-terminal" evidence="8">
    <location>
        <begin position="803"/>
        <end position="872"/>
    </location>
</feature>
<dbReference type="PANTHER" id="PTHR33307:SF6">
    <property type="entry name" value="ALPHA-RHAMNOSIDASE (EUROFUNG)-RELATED"/>
    <property type="match status" value="1"/>
</dbReference>
<dbReference type="Gene3D" id="2.60.120.260">
    <property type="entry name" value="Galactose-binding domain-like"/>
    <property type="match status" value="2"/>
</dbReference>
<reference evidence="9 10" key="1">
    <citation type="submission" date="2018-11" db="EMBL/GenBank/DDBJ databases">
        <title>Trebonia kvetii gen.nov., sp.nov., a novel acidophilic actinobacterium, and proposal of the new actinobacterial family Treboniaceae fam. nov.</title>
        <authorList>
            <person name="Rapoport D."/>
            <person name="Sagova-Mareckova M."/>
            <person name="Sedlacek I."/>
            <person name="Provaznik J."/>
            <person name="Kralova S."/>
            <person name="Pavlinic D."/>
            <person name="Benes V."/>
            <person name="Kopecky J."/>
        </authorList>
    </citation>
    <scope>NUCLEOTIDE SEQUENCE [LARGE SCALE GENOMIC DNA]</scope>
    <source>
        <strain evidence="9 10">15Tr583</strain>
    </source>
</reference>
<dbReference type="GO" id="GO:0005975">
    <property type="term" value="P:carbohydrate metabolic process"/>
    <property type="evidence" value="ECO:0007669"/>
    <property type="project" value="InterPro"/>
</dbReference>
<feature type="region of interest" description="Disordered" evidence="4">
    <location>
        <begin position="893"/>
        <end position="920"/>
    </location>
</feature>
<dbReference type="Pfam" id="PF17390">
    <property type="entry name" value="Bac_rhamnosid_C"/>
    <property type="match status" value="1"/>
</dbReference>
<proteinExistence type="predicted"/>
<protein>
    <recommendedName>
        <fullName evidence="2">alpha-L-rhamnosidase</fullName>
        <ecNumber evidence="2">3.2.1.40</ecNumber>
    </recommendedName>
</protein>